<evidence type="ECO:0000256" key="1">
    <source>
        <dbReference type="ARBA" id="ARBA00004123"/>
    </source>
</evidence>
<dbReference type="PANTHER" id="PTHR44042:SF41">
    <property type="entry name" value="DUPLICATED HOMEODOMAIN-LIKE SUPERFAMILY PROTEIN-RELATED"/>
    <property type="match status" value="1"/>
</dbReference>
<sequence>MSEKDFMGRKIKKGNRWTEDEHKAFLKGLDFHGKGNWTNIAKDFLPNRTLTQVASHAQKYFVRLLDANSNSNEGKKLKKSKSVQESHHVPSFVPNYMMKSVPIVMPLTWVYMYQYNDHYASTSISTTTFDRPFSGIPSSCSEAIVHAANVMLLSAEKGGNGFAEMTFNYRSDRRLN</sequence>
<feature type="domain" description="HTH myb-type" evidence="7">
    <location>
        <begin position="9"/>
        <end position="65"/>
    </location>
</feature>
<organism evidence="8 9">
    <name type="scientific">Solanum bulbocastanum</name>
    <name type="common">Wild potato</name>
    <dbReference type="NCBI Taxonomy" id="147425"/>
    <lineage>
        <taxon>Eukaryota</taxon>
        <taxon>Viridiplantae</taxon>
        <taxon>Streptophyta</taxon>
        <taxon>Embryophyta</taxon>
        <taxon>Tracheophyta</taxon>
        <taxon>Spermatophyta</taxon>
        <taxon>Magnoliopsida</taxon>
        <taxon>eudicotyledons</taxon>
        <taxon>Gunneridae</taxon>
        <taxon>Pentapetalae</taxon>
        <taxon>asterids</taxon>
        <taxon>lamiids</taxon>
        <taxon>Solanales</taxon>
        <taxon>Solanaceae</taxon>
        <taxon>Solanoideae</taxon>
        <taxon>Solaneae</taxon>
        <taxon>Solanum</taxon>
    </lineage>
</organism>
<dbReference type="PROSITE" id="PS50090">
    <property type="entry name" value="MYB_LIKE"/>
    <property type="match status" value="1"/>
</dbReference>
<dbReference type="InterPro" id="IPR017884">
    <property type="entry name" value="SANT_dom"/>
</dbReference>
<reference evidence="8 9" key="1">
    <citation type="submission" date="2024-02" db="EMBL/GenBank/DDBJ databases">
        <title>de novo genome assembly of Solanum bulbocastanum strain 11H21.</title>
        <authorList>
            <person name="Hosaka A.J."/>
        </authorList>
    </citation>
    <scope>NUCLEOTIDE SEQUENCE [LARGE SCALE GENOMIC DNA]</scope>
    <source>
        <tissue evidence="8">Young leaves</tissue>
    </source>
</reference>
<dbReference type="NCBIfam" id="TIGR01557">
    <property type="entry name" value="myb_SHAQKYF"/>
    <property type="match status" value="1"/>
</dbReference>
<comment type="caution">
    <text evidence="8">The sequence shown here is derived from an EMBL/GenBank/DDBJ whole genome shotgun (WGS) entry which is preliminary data.</text>
</comment>
<dbReference type="Proteomes" id="UP001371456">
    <property type="component" value="Unassembled WGS sequence"/>
</dbReference>
<keyword evidence="2" id="KW-0805">Transcription regulation</keyword>
<evidence type="ECO:0000259" key="6">
    <source>
        <dbReference type="PROSITE" id="PS51293"/>
    </source>
</evidence>
<proteinExistence type="predicted"/>
<evidence type="ECO:0000256" key="3">
    <source>
        <dbReference type="ARBA" id="ARBA00023163"/>
    </source>
</evidence>
<feature type="domain" description="SANT" evidence="6">
    <location>
        <begin position="12"/>
        <end position="65"/>
    </location>
</feature>
<dbReference type="InterPro" id="IPR006447">
    <property type="entry name" value="Myb_dom_plants"/>
</dbReference>
<gene>
    <name evidence="8" type="ORF">RDI58_026829</name>
</gene>
<dbReference type="PANTHER" id="PTHR44042">
    <property type="entry name" value="DUPLICATED HOMEODOMAIN-LIKE SUPERFAMILY PROTEIN-RELATED"/>
    <property type="match status" value="1"/>
</dbReference>
<accession>A0AAN8Y3Q0</accession>
<dbReference type="PROSITE" id="PS51294">
    <property type="entry name" value="HTH_MYB"/>
    <property type="match status" value="1"/>
</dbReference>
<evidence type="ECO:0000313" key="9">
    <source>
        <dbReference type="Proteomes" id="UP001371456"/>
    </source>
</evidence>
<keyword evidence="4" id="KW-0539">Nucleus</keyword>
<name>A0AAN8Y3Q0_SOLBU</name>
<feature type="domain" description="Myb-like" evidence="5">
    <location>
        <begin position="9"/>
        <end position="61"/>
    </location>
</feature>
<keyword evidence="9" id="KW-1185">Reference proteome</keyword>
<dbReference type="SUPFAM" id="SSF46689">
    <property type="entry name" value="Homeodomain-like"/>
    <property type="match status" value="1"/>
</dbReference>
<dbReference type="EMBL" id="JBANQN010000011">
    <property type="protein sequence ID" value="KAK6775828.1"/>
    <property type="molecule type" value="Genomic_DNA"/>
</dbReference>
<protein>
    <submittedName>
        <fullName evidence="8">Uncharacterized protein</fullName>
    </submittedName>
</protein>
<keyword evidence="3" id="KW-0804">Transcription</keyword>
<evidence type="ECO:0000256" key="2">
    <source>
        <dbReference type="ARBA" id="ARBA00023015"/>
    </source>
</evidence>
<dbReference type="Pfam" id="PF00249">
    <property type="entry name" value="Myb_DNA-binding"/>
    <property type="match status" value="1"/>
</dbReference>
<evidence type="ECO:0000313" key="8">
    <source>
        <dbReference type="EMBL" id="KAK6775828.1"/>
    </source>
</evidence>
<dbReference type="CDD" id="cd00167">
    <property type="entry name" value="SANT"/>
    <property type="match status" value="1"/>
</dbReference>
<dbReference type="GO" id="GO:0005634">
    <property type="term" value="C:nucleus"/>
    <property type="evidence" value="ECO:0007669"/>
    <property type="project" value="UniProtKB-SubCell"/>
</dbReference>
<evidence type="ECO:0000256" key="4">
    <source>
        <dbReference type="ARBA" id="ARBA00023242"/>
    </source>
</evidence>
<dbReference type="AlphaFoldDB" id="A0AAN8Y3Q0"/>
<dbReference type="InterPro" id="IPR009057">
    <property type="entry name" value="Homeodomain-like_sf"/>
</dbReference>
<dbReference type="GO" id="GO:0000976">
    <property type="term" value="F:transcription cis-regulatory region binding"/>
    <property type="evidence" value="ECO:0007669"/>
    <property type="project" value="UniProtKB-ARBA"/>
</dbReference>
<dbReference type="InterPro" id="IPR017930">
    <property type="entry name" value="Myb_dom"/>
</dbReference>
<dbReference type="Gene3D" id="1.10.10.60">
    <property type="entry name" value="Homeodomain-like"/>
    <property type="match status" value="1"/>
</dbReference>
<evidence type="ECO:0000259" key="5">
    <source>
        <dbReference type="PROSITE" id="PS50090"/>
    </source>
</evidence>
<evidence type="ECO:0000259" key="7">
    <source>
        <dbReference type="PROSITE" id="PS51294"/>
    </source>
</evidence>
<dbReference type="PROSITE" id="PS51293">
    <property type="entry name" value="SANT"/>
    <property type="match status" value="1"/>
</dbReference>
<dbReference type="GO" id="GO:0010597">
    <property type="term" value="P:green leaf volatile biosynthetic process"/>
    <property type="evidence" value="ECO:0007669"/>
    <property type="project" value="UniProtKB-ARBA"/>
</dbReference>
<dbReference type="InterPro" id="IPR001005">
    <property type="entry name" value="SANT/Myb"/>
</dbReference>
<dbReference type="SMART" id="SM00717">
    <property type="entry name" value="SANT"/>
    <property type="match status" value="1"/>
</dbReference>
<comment type="subcellular location">
    <subcellularLocation>
        <location evidence="1">Nucleus</location>
    </subcellularLocation>
</comment>